<reference evidence="2" key="1">
    <citation type="submission" date="2021-01" db="EMBL/GenBank/DDBJ databases">
        <authorList>
            <person name="Kaushik A."/>
        </authorList>
    </citation>
    <scope>NUCLEOTIDE SEQUENCE</scope>
    <source>
        <strain evidence="2">AG1-1B</strain>
    </source>
</reference>
<dbReference type="EMBL" id="CAJMWQ010001112">
    <property type="protein sequence ID" value="CAE6435661.1"/>
    <property type="molecule type" value="Genomic_DNA"/>
</dbReference>
<name>A0A8H2XUQ8_9AGAM</name>
<dbReference type="Proteomes" id="UP000663826">
    <property type="component" value="Unassembled WGS sequence"/>
</dbReference>
<evidence type="ECO:0000256" key="1">
    <source>
        <dbReference type="SAM" id="MobiDB-lite"/>
    </source>
</evidence>
<proteinExistence type="predicted"/>
<evidence type="ECO:0000313" key="2">
    <source>
        <dbReference type="EMBL" id="CAE6435661.1"/>
    </source>
</evidence>
<accession>A0A8H2XUQ8</accession>
<sequence>MLGRNQHTIQAEPLIAEFIMPPASDTPSPLLRTLNGIIISDPQTEEELEAAHAPPMALDGAAGGQHQDNSGNQAEVGPGTQAAENALESPLPEQDT</sequence>
<feature type="region of interest" description="Disordered" evidence="1">
    <location>
        <begin position="42"/>
        <end position="96"/>
    </location>
</feature>
<comment type="caution">
    <text evidence="2">The sequence shown here is derived from an EMBL/GenBank/DDBJ whole genome shotgun (WGS) entry which is preliminary data.</text>
</comment>
<organism evidence="2 3">
    <name type="scientific">Rhizoctonia solani</name>
    <dbReference type="NCBI Taxonomy" id="456999"/>
    <lineage>
        <taxon>Eukaryota</taxon>
        <taxon>Fungi</taxon>
        <taxon>Dikarya</taxon>
        <taxon>Basidiomycota</taxon>
        <taxon>Agaricomycotina</taxon>
        <taxon>Agaricomycetes</taxon>
        <taxon>Cantharellales</taxon>
        <taxon>Ceratobasidiaceae</taxon>
        <taxon>Rhizoctonia</taxon>
    </lineage>
</organism>
<dbReference type="AlphaFoldDB" id="A0A8H2XUQ8"/>
<gene>
    <name evidence="2" type="ORF">RDB_LOCUS64549</name>
</gene>
<evidence type="ECO:0000313" key="3">
    <source>
        <dbReference type="Proteomes" id="UP000663826"/>
    </source>
</evidence>
<protein>
    <submittedName>
        <fullName evidence="2">Uncharacterized protein</fullName>
    </submittedName>
</protein>